<dbReference type="InterPro" id="IPR035896">
    <property type="entry name" value="AN1-like_Znf"/>
</dbReference>
<dbReference type="Pfam" id="PF01638">
    <property type="entry name" value="HxlR"/>
    <property type="match status" value="1"/>
</dbReference>
<feature type="region of interest" description="Disordered" evidence="7">
    <location>
        <begin position="162"/>
        <end position="185"/>
    </location>
</feature>
<dbReference type="InterPro" id="IPR036390">
    <property type="entry name" value="WH_DNA-bd_sf"/>
</dbReference>
<organism evidence="9 10">
    <name type="scientific">Halobium salinum</name>
    <dbReference type="NCBI Taxonomy" id="1364940"/>
    <lineage>
        <taxon>Archaea</taxon>
        <taxon>Methanobacteriati</taxon>
        <taxon>Methanobacteriota</taxon>
        <taxon>Stenosarchaea group</taxon>
        <taxon>Halobacteria</taxon>
        <taxon>Halobacteriales</taxon>
        <taxon>Haloferacaceae</taxon>
        <taxon>Halobium</taxon>
    </lineage>
</organism>
<dbReference type="Gene3D" id="1.10.10.10">
    <property type="entry name" value="Winged helix-like DNA-binding domain superfamily/Winged helix DNA-binding domain"/>
    <property type="match status" value="1"/>
</dbReference>
<dbReference type="InterPro" id="IPR000058">
    <property type="entry name" value="Znf_AN1"/>
</dbReference>
<dbReference type="RefSeq" id="WP_267625089.1">
    <property type="nucleotide sequence ID" value="NZ_JAODIW010000010.1"/>
</dbReference>
<dbReference type="AlphaFoldDB" id="A0ABD5P704"/>
<dbReference type="Proteomes" id="UP001595921">
    <property type="component" value="Unassembled WGS sequence"/>
</dbReference>
<keyword evidence="4" id="KW-0805">Transcription regulation</keyword>
<dbReference type="SUPFAM" id="SSF46785">
    <property type="entry name" value="Winged helix' DNA-binding domain"/>
    <property type="match status" value="1"/>
</dbReference>
<keyword evidence="6" id="KW-0804">Transcription</keyword>
<keyword evidence="3" id="KW-0862">Zinc</keyword>
<name>A0ABD5P704_9EURY</name>
<dbReference type="PROSITE" id="PS51118">
    <property type="entry name" value="HTH_HXLR"/>
    <property type="match status" value="1"/>
</dbReference>
<dbReference type="EMBL" id="JBHSDS010000002">
    <property type="protein sequence ID" value="MFC4356649.1"/>
    <property type="molecule type" value="Genomic_DNA"/>
</dbReference>
<evidence type="ECO:0000256" key="3">
    <source>
        <dbReference type="ARBA" id="ARBA00022833"/>
    </source>
</evidence>
<dbReference type="PANTHER" id="PTHR33204:SF18">
    <property type="entry name" value="TRANSCRIPTIONAL REGULATORY PROTEIN"/>
    <property type="match status" value="1"/>
</dbReference>
<evidence type="ECO:0000313" key="9">
    <source>
        <dbReference type="EMBL" id="MFC4356649.1"/>
    </source>
</evidence>
<comment type="caution">
    <text evidence="9">The sequence shown here is derived from an EMBL/GenBank/DDBJ whole genome shotgun (WGS) entry which is preliminary data.</text>
</comment>
<gene>
    <name evidence="9" type="ORF">ACFO0N_01660</name>
</gene>
<dbReference type="Pfam" id="PF01428">
    <property type="entry name" value="zf-AN1"/>
    <property type="match status" value="1"/>
</dbReference>
<reference evidence="9 10" key="1">
    <citation type="journal article" date="2019" name="Int. J. Syst. Evol. Microbiol.">
        <title>The Global Catalogue of Microorganisms (GCM) 10K type strain sequencing project: providing services to taxonomists for standard genome sequencing and annotation.</title>
        <authorList>
            <consortium name="The Broad Institute Genomics Platform"/>
            <consortium name="The Broad Institute Genome Sequencing Center for Infectious Disease"/>
            <person name="Wu L."/>
            <person name="Ma J."/>
        </authorList>
    </citation>
    <scope>NUCLEOTIDE SEQUENCE [LARGE SCALE GENOMIC DNA]</scope>
    <source>
        <strain evidence="9 10">CGMCC 1.12553</strain>
    </source>
</reference>
<dbReference type="PANTHER" id="PTHR33204">
    <property type="entry name" value="TRANSCRIPTIONAL REGULATOR, MARR FAMILY"/>
    <property type="match status" value="1"/>
</dbReference>
<keyword evidence="2" id="KW-0863">Zinc-finger</keyword>
<feature type="domain" description="HTH hxlR-type" evidence="8">
    <location>
        <begin position="3"/>
        <end position="108"/>
    </location>
</feature>
<keyword evidence="5" id="KW-0238">DNA-binding</keyword>
<dbReference type="InterPro" id="IPR036388">
    <property type="entry name" value="WH-like_DNA-bd_sf"/>
</dbReference>
<evidence type="ECO:0000256" key="7">
    <source>
        <dbReference type="SAM" id="MobiDB-lite"/>
    </source>
</evidence>
<evidence type="ECO:0000256" key="1">
    <source>
        <dbReference type="ARBA" id="ARBA00022723"/>
    </source>
</evidence>
<dbReference type="InterPro" id="IPR011991">
    <property type="entry name" value="ArsR-like_HTH"/>
</dbReference>
<sequence>MSAPEGERSNVDLFGNLLGRKWNLDIVRTLLEEGPLGFSELAREVDGVSNKVLSESLTDLQEKGLVSRRVVDDRPFRVQYSVTGHGESLRSVVDAIEAWGAPPGRIATCRTCETELPVARECSYCAHHYCAEHQLPENHDCAGVKRLEGVGRRFESALNAAVRAAEPVERSGPPTPTDTDRHERG</sequence>
<keyword evidence="10" id="KW-1185">Reference proteome</keyword>
<dbReference type="SMART" id="SM00154">
    <property type="entry name" value="ZnF_AN1"/>
    <property type="match status" value="1"/>
</dbReference>
<dbReference type="CDD" id="cd00090">
    <property type="entry name" value="HTH_ARSR"/>
    <property type="match status" value="1"/>
</dbReference>
<dbReference type="GO" id="GO:0008270">
    <property type="term" value="F:zinc ion binding"/>
    <property type="evidence" value="ECO:0007669"/>
    <property type="project" value="UniProtKB-KW"/>
</dbReference>
<evidence type="ECO:0000256" key="6">
    <source>
        <dbReference type="ARBA" id="ARBA00023163"/>
    </source>
</evidence>
<evidence type="ECO:0000256" key="5">
    <source>
        <dbReference type="ARBA" id="ARBA00023125"/>
    </source>
</evidence>
<evidence type="ECO:0000256" key="4">
    <source>
        <dbReference type="ARBA" id="ARBA00023015"/>
    </source>
</evidence>
<protein>
    <submittedName>
        <fullName evidence="9">Winged helix-turn-helix transcriptional regulator</fullName>
    </submittedName>
</protein>
<dbReference type="Gene3D" id="4.10.1110.10">
    <property type="entry name" value="AN1-like Zinc finger"/>
    <property type="match status" value="1"/>
</dbReference>
<dbReference type="GO" id="GO:0003677">
    <property type="term" value="F:DNA binding"/>
    <property type="evidence" value="ECO:0007669"/>
    <property type="project" value="UniProtKB-KW"/>
</dbReference>
<keyword evidence="1" id="KW-0479">Metal-binding</keyword>
<evidence type="ECO:0000259" key="8">
    <source>
        <dbReference type="PROSITE" id="PS51118"/>
    </source>
</evidence>
<proteinExistence type="predicted"/>
<evidence type="ECO:0000256" key="2">
    <source>
        <dbReference type="ARBA" id="ARBA00022771"/>
    </source>
</evidence>
<dbReference type="InterPro" id="IPR002577">
    <property type="entry name" value="HTH_HxlR"/>
</dbReference>
<evidence type="ECO:0000313" key="10">
    <source>
        <dbReference type="Proteomes" id="UP001595921"/>
    </source>
</evidence>
<accession>A0ABD5P704</accession>